<protein>
    <recommendedName>
        <fullName evidence="1">HAT C-terminal dimerisation domain-containing protein</fullName>
    </recommendedName>
</protein>
<dbReference type="STRING" id="400682.A0A1X7VQN4"/>
<dbReference type="PANTHER" id="PTHR46289:SF14">
    <property type="entry name" value="DUF4371 DOMAIN-CONTAINING PROTEIN"/>
    <property type="match status" value="1"/>
</dbReference>
<evidence type="ECO:0000259" key="1">
    <source>
        <dbReference type="Pfam" id="PF05699"/>
    </source>
</evidence>
<dbReference type="InterPro" id="IPR008906">
    <property type="entry name" value="HATC_C_dom"/>
</dbReference>
<dbReference type="InParanoid" id="A0A1X7VQN4"/>
<organism evidence="2">
    <name type="scientific">Amphimedon queenslandica</name>
    <name type="common">Sponge</name>
    <dbReference type="NCBI Taxonomy" id="400682"/>
    <lineage>
        <taxon>Eukaryota</taxon>
        <taxon>Metazoa</taxon>
        <taxon>Porifera</taxon>
        <taxon>Demospongiae</taxon>
        <taxon>Heteroscleromorpha</taxon>
        <taxon>Haplosclerida</taxon>
        <taxon>Niphatidae</taxon>
        <taxon>Amphimedon</taxon>
    </lineage>
</organism>
<sequence length="72" mass="8433">MTIAVTSATAERSFSCLKRIENYLRSTMSQERLNNLTLLHIERDLSEKLWDELDDMVLKLAELHKNSRIVLQ</sequence>
<dbReference type="PANTHER" id="PTHR46289">
    <property type="entry name" value="52 KDA REPRESSOR OF THE INHIBITOR OF THE PROTEIN KINASE-LIKE PROTEIN-RELATED"/>
    <property type="match status" value="1"/>
</dbReference>
<dbReference type="Pfam" id="PF05699">
    <property type="entry name" value="Dimer_Tnp_hAT"/>
    <property type="match status" value="1"/>
</dbReference>
<feature type="domain" description="HAT C-terminal dimerisation" evidence="1">
    <location>
        <begin position="2"/>
        <end position="45"/>
    </location>
</feature>
<proteinExistence type="predicted"/>
<reference evidence="2" key="1">
    <citation type="submission" date="2017-05" db="UniProtKB">
        <authorList>
            <consortium name="EnsemblMetazoa"/>
        </authorList>
    </citation>
    <scope>IDENTIFICATION</scope>
</reference>
<dbReference type="EnsemblMetazoa" id="Aqu2.1.41743_001">
    <property type="protein sequence ID" value="Aqu2.1.41743_001"/>
    <property type="gene ID" value="Aqu2.1.41743"/>
</dbReference>
<dbReference type="InterPro" id="IPR052958">
    <property type="entry name" value="IFN-induced_PKR_regulator"/>
</dbReference>
<dbReference type="OMA" id="IDEFAKM"/>
<dbReference type="GO" id="GO:0046983">
    <property type="term" value="F:protein dimerization activity"/>
    <property type="evidence" value="ECO:0007669"/>
    <property type="project" value="InterPro"/>
</dbReference>
<evidence type="ECO:0000313" key="2">
    <source>
        <dbReference type="EnsemblMetazoa" id="Aqu2.1.41743_001"/>
    </source>
</evidence>
<name>A0A1X7VQN4_AMPQE</name>
<dbReference type="AlphaFoldDB" id="A0A1X7VQN4"/>
<accession>A0A1X7VQN4</accession>